<dbReference type="OrthoDB" id="9801602at2"/>
<dbReference type="Proteomes" id="UP000290365">
    <property type="component" value="Chromosome"/>
</dbReference>
<organism evidence="4 5">
    <name type="scientific">Ktedonosporobacter rubrisoli</name>
    <dbReference type="NCBI Taxonomy" id="2509675"/>
    <lineage>
        <taxon>Bacteria</taxon>
        <taxon>Bacillati</taxon>
        <taxon>Chloroflexota</taxon>
        <taxon>Ktedonobacteria</taxon>
        <taxon>Ktedonobacterales</taxon>
        <taxon>Ktedonosporobacteraceae</taxon>
        <taxon>Ktedonosporobacter</taxon>
    </lineage>
</organism>
<accession>A0A4P6K590</accession>
<feature type="domain" description="Response regulatory" evidence="3">
    <location>
        <begin position="4"/>
        <end position="123"/>
    </location>
</feature>
<dbReference type="PANTHER" id="PTHR44591">
    <property type="entry name" value="STRESS RESPONSE REGULATOR PROTEIN 1"/>
    <property type="match status" value="1"/>
</dbReference>
<dbReference type="GO" id="GO:0000160">
    <property type="term" value="P:phosphorelay signal transduction system"/>
    <property type="evidence" value="ECO:0007669"/>
    <property type="project" value="InterPro"/>
</dbReference>
<dbReference type="SMART" id="SM00448">
    <property type="entry name" value="REC"/>
    <property type="match status" value="1"/>
</dbReference>
<feature type="modified residue" description="4-aspartylphosphate" evidence="2">
    <location>
        <position position="56"/>
    </location>
</feature>
<evidence type="ECO:0000256" key="1">
    <source>
        <dbReference type="ARBA" id="ARBA00022553"/>
    </source>
</evidence>
<gene>
    <name evidence="4" type="ORF">EPA93_20515</name>
</gene>
<dbReference type="InterPro" id="IPR001789">
    <property type="entry name" value="Sig_transdc_resp-reg_receiver"/>
</dbReference>
<dbReference type="SUPFAM" id="SSF52172">
    <property type="entry name" value="CheY-like"/>
    <property type="match status" value="1"/>
</dbReference>
<sequence length="149" mass="16491">MTPCVLIIEDSATVRRLVTVALKQAGYETWAFPDGIKAMQWLVKPGSRIPDLVLVDLGLPKMDGYEVLRRIKTKPRFAQTRCMILSRRDGTLDKLKGKLAGATVYLTKPFTTQELLQAIHAALESAQRPGERGLCLPAEQHSSTETQSA</sequence>
<proteinExistence type="predicted"/>
<evidence type="ECO:0000259" key="3">
    <source>
        <dbReference type="PROSITE" id="PS50110"/>
    </source>
</evidence>
<dbReference type="Gene3D" id="3.40.50.2300">
    <property type="match status" value="1"/>
</dbReference>
<dbReference type="AlphaFoldDB" id="A0A4P6K590"/>
<dbReference type="EMBL" id="CP035758">
    <property type="protein sequence ID" value="QBD83527.1"/>
    <property type="molecule type" value="Genomic_DNA"/>
</dbReference>
<dbReference type="PROSITE" id="PS50110">
    <property type="entry name" value="RESPONSE_REGULATORY"/>
    <property type="match status" value="1"/>
</dbReference>
<dbReference type="PANTHER" id="PTHR44591:SF3">
    <property type="entry name" value="RESPONSE REGULATORY DOMAIN-CONTAINING PROTEIN"/>
    <property type="match status" value="1"/>
</dbReference>
<evidence type="ECO:0000313" key="4">
    <source>
        <dbReference type="EMBL" id="QBD83527.1"/>
    </source>
</evidence>
<dbReference type="Pfam" id="PF00072">
    <property type="entry name" value="Response_reg"/>
    <property type="match status" value="1"/>
</dbReference>
<dbReference type="KEGG" id="kbs:EPA93_20515"/>
<evidence type="ECO:0000313" key="5">
    <source>
        <dbReference type="Proteomes" id="UP000290365"/>
    </source>
</evidence>
<keyword evidence="5" id="KW-1185">Reference proteome</keyword>
<reference evidence="4 5" key="1">
    <citation type="submission" date="2019-01" db="EMBL/GenBank/DDBJ databases">
        <title>Ktedonosporobacter rubrisoli SCAWS-G2.</title>
        <authorList>
            <person name="Huang Y."/>
            <person name="Yan B."/>
        </authorList>
    </citation>
    <scope>NUCLEOTIDE SEQUENCE [LARGE SCALE GENOMIC DNA]</scope>
    <source>
        <strain evidence="4 5">SCAWS-G2</strain>
    </source>
</reference>
<dbReference type="InterPro" id="IPR011006">
    <property type="entry name" value="CheY-like_superfamily"/>
</dbReference>
<name>A0A4P6K590_KTERU</name>
<keyword evidence="1 2" id="KW-0597">Phosphoprotein</keyword>
<protein>
    <submittedName>
        <fullName evidence="4">Response regulator</fullName>
    </submittedName>
</protein>
<evidence type="ECO:0000256" key="2">
    <source>
        <dbReference type="PROSITE-ProRule" id="PRU00169"/>
    </source>
</evidence>
<dbReference type="InterPro" id="IPR050595">
    <property type="entry name" value="Bact_response_regulator"/>
</dbReference>